<keyword evidence="4" id="KW-1185">Reference proteome</keyword>
<reference evidence="3 4" key="1">
    <citation type="submission" date="2015-09" db="EMBL/GenBank/DDBJ databases">
        <title>Host preference determinants of Valsa canker pathogens revealed by comparative genomics.</title>
        <authorList>
            <person name="Yin Z."/>
            <person name="Huang L."/>
        </authorList>
    </citation>
    <scope>NUCLEOTIDE SEQUENCE [LARGE SCALE GENOMIC DNA]</scope>
    <source>
        <strain evidence="3 4">YSFL</strain>
    </source>
</reference>
<dbReference type="PANTHER" id="PTHR34144">
    <property type="entry name" value="CHROMOSOME 8, WHOLE GENOME SHOTGUN SEQUENCE"/>
    <property type="match status" value="1"/>
</dbReference>
<dbReference type="Pfam" id="PF11735">
    <property type="entry name" value="CAP59_mtransfer"/>
    <property type="match status" value="1"/>
</dbReference>
<dbReference type="Proteomes" id="UP000284375">
    <property type="component" value="Unassembled WGS sequence"/>
</dbReference>
<dbReference type="AlphaFoldDB" id="A0A423WFL5"/>
<gene>
    <name evidence="3" type="ORF">VSDG_02520</name>
</gene>
<evidence type="ECO:0000313" key="3">
    <source>
        <dbReference type="EMBL" id="ROW02180.1"/>
    </source>
</evidence>
<dbReference type="EMBL" id="LJZO01000005">
    <property type="protein sequence ID" value="ROW02180.1"/>
    <property type="molecule type" value="Genomic_DNA"/>
</dbReference>
<feature type="region of interest" description="Disordered" evidence="1">
    <location>
        <begin position="425"/>
        <end position="453"/>
    </location>
</feature>
<sequence>MTLWFKRRLVLRFKFVFIFFMVLYFSVSYLTSGMLVHSTASKYIGEDGDKTASDAAGPFDTDNSSLDGEGSIVDGVEQVVLATAPTELETKREQYVRAILDPEDTSTSRLSCPRLNTERYEYLRAPEGGDQLVYFFALDLREVVDLLPRLVGSALEAMRFLGPRSSVLSVVEGNSDDGTWEVLSALRPELEALGVTYFLRSSDINPGASEDRIGKLAELRSQALEPLRNNRNDTARSLGLPGAELDFAEDATVVFLNDVAACTEDILELIHQRAFQEADMTCAMDWYYPGGRDAPSIFYDVWISRTLSGNLFFDIPEDGSWDRSDRLLPFDADADARARLASHRPFQVFSCWNGAVAFTAKPLLDGRVDFRRVDEGECFQGEPQLFCKDMWFSGYGRIAVVPSVSLEYSDERGRWVKEDRGYTSDWTAREGDGGDDDGAGEDAPSMRVDWKGPPDRVKCMPTFTMQSWLPWNESLAE</sequence>
<keyword evidence="2" id="KW-0472">Membrane</keyword>
<evidence type="ECO:0008006" key="5">
    <source>
        <dbReference type="Google" id="ProtNLM"/>
    </source>
</evidence>
<dbReference type="InterPro" id="IPR021047">
    <property type="entry name" value="Mannosyltransferase_CMT1"/>
</dbReference>
<evidence type="ECO:0000313" key="4">
    <source>
        <dbReference type="Proteomes" id="UP000284375"/>
    </source>
</evidence>
<proteinExistence type="predicted"/>
<evidence type="ECO:0000256" key="1">
    <source>
        <dbReference type="SAM" id="MobiDB-lite"/>
    </source>
</evidence>
<dbReference type="OrthoDB" id="262547at2759"/>
<evidence type="ECO:0000256" key="2">
    <source>
        <dbReference type="SAM" id="Phobius"/>
    </source>
</evidence>
<protein>
    <recommendedName>
        <fullName evidence="5">Alpha-1,3-mannosyltransferase CMT1</fullName>
    </recommendedName>
</protein>
<name>A0A423WFL5_CYTCH</name>
<dbReference type="PANTHER" id="PTHR34144:SF5">
    <property type="entry name" value="ALPHA-1,3-MANNOSYLTRANSFERASE CMT1"/>
    <property type="match status" value="1"/>
</dbReference>
<feature type="transmembrane region" description="Helical" evidence="2">
    <location>
        <begin position="12"/>
        <end position="31"/>
    </location>
</feature>
<accession>A0A423WFL5</accession>
<comment type="caution">
    <text evidence="3">The sequence shown here is derived from an EMBL/GenBank/DDBJ whole genome shotgun (WGS) entry which is preliminary data.</text>
</comment>
<organism evidence="3 4">
    <name type="scientific">Cytospora chrysosperma</name>
    <name type="common">Cytospora canker fungus</name>
    <name type="synonym">Sphaeria chrysosperma</name>
    <dbReference type="NCBI Taxonomy" id="252740"/>
    <lineage>
        <taxon>Eukaryota</taxon>
        <taxon>Fungi</taxon>
        <taxon>Dikarya</taxon>
        <taxon>Ascomycota</taxon>
        <taxon>Pezizomycotina</taxon>
        <taxon>Sordariomycetes</taxon>
        <taxon>Sordariomycetidae</taxon>
        <taxon>Diaporthales</taxon>
        <taxon>Cytosporaceae</taxon>
        <taxon>Cytospora</taxon>
    </lineage>
</organism>
<keyword evidence="2" id="KW-0812">Transmembrane</keyword>
<keyword evidence="2" id="KW-1133">Transmembrane helix</keyword>